<dbReference type="EMBL" id="QGDO01000001">
    <property type="protein sequence ID" value="PWJ44176.1"/>
    <property type="molecule type" value="Genomic_DNA"/>
</dbReference>
<evidence type="ECO:0000313" key="3">
    <source>
        <dbReference type="Proteomes" id="UP000245535"/>
    </source>
</evidence>
<evidence type="ECO:0000313" key="2">
    <source>
        <dbReference type="EMBL" id="PWJ44176.1"/>
    </source>
</evidence>
<comment type="caution">
    <text evidence="2">The sequence shown here is derived from an EMBL/GenBank/DDBJ whole genome shotgun (WGS) entry which is preliminary data.</text>
</comment>
<organism evidence="2 3">
    <name type="scientific">Sediminitomix flava</name>
    <dbReference type="NCBI Taxonomy" id="379075"/>
    <lineage>
        <taxon>Bacteria</taxon>
        <taxon>Pseudomonadati</taxon>
        <taxon>Bacteroidota</taxon>
        <taxon>Cytophagia</taxon>
        <taxon>Cytophagales</taxon>
        <taxon>Flammeovirgaceae</taxon>
        <taxon>Sediminitomix</taxon>
    </lineage>
</organism>
<dbReference type="PROSITE" id="PS51257">
    <property type="entry name" value="PROKAR_LIPOPROTEIN"/>
    <property type="match status" value="1"/>
</dbReference>
<dbReference type="RefSeq" id="WP_109615688.1">
    <property type="nucleotide sequence ID" value="NZ_QGDO01000001.1"/>
</dbReference>
<dbReference type="NCBIfam" id="TIGR04456">
    <property type="entry name" value="LruC_dom"/>
    <property type="match status" value="1"/>
</dbReference>
<proteinExistence type="predicted"/>
<accession>A0A315ZF19</accession>
<gene>
    <name evidence="2" type="ORF">BC781_101526</name>
</gene>
<keyword evidence="3" id="KW-1185">Reference proteome</keyword>
<dbReference type="Pfam" id="PF16130">
    <property type="entry name" value="DUF4842"/>
    <property type="match status" value="1"/>
</dbReference>
<name>A0A315ZF19_SEDFL</name>
<feature type="domain" description="DUF4842" evidence="1">
    <location>
        <begin position="237"/>
        <end position="426"/>
    </location>
</feature>
<dbReference type="AlphaFoldDB" id="A0A315ZF19"/>
<reference evidence="2 3" key="1">
    <citation type="submission" date="2018-03" db="EMBL/GenBank/DDBJ databases">
        <title>Genomic Encyclopedia of Archaeal and Bacterial Type Strains, Phase II (KMG-II): from individual species to whole genera.</title>
        <authorList>
            <person name="Goeker M."/>
        </authorList>
    </citation>
    <scope>NUCLEOTIDE SEQUENCE [LARGE SCALE GENOMIC DNA]</scope>
    <source>
        <strain evidence="2 3">DSM 28229</strain>
    </source>
</reference>
<dbReference type="OrthoDB" id="1204817at2"/>
<dbReference type="InterPro" id="IPR032295">
    <property type="entry name" value="DUF4842"/>
</dbReference>
<sequence length="439" mass="49356">MRKLTYLGLICATTTSLFSCTQEENIPTLSNQNNVTTITEMKDVQVPEQFSWSASLPLDLNIQFQNIGETNFNLENELVLLMDMDGNHLTQAFIKDNTVSFSGKLPHSLNKLQVYFPKTQNILEVYPNEGDVWMEVADLSTNAVFENEFLYIDGLKYFDYQAKSNARVQTSGDADNDGVADEFDSFPNDPNKAFNERYPLSGYHSTLFEDLWPYQGDYDFNDVVVSTIINTIKDPQNNIIQLSVSIDIDANGGDFNSDIMLRLLKSDKTSFGQQIISSVGGADGFEPGLQEVSSNLIKVISNNQNLGYKNNGDGANGDIENKSFSIVIDPALEIKSIDPNIFICRTFDRSHEIHGSDYPATVSFNSAMLNTGNDNGNFMTSDGYPWRIEIFSSTKFYHPKEGVSIVNAYPDFANWVQNNKQSYTDWMETPQMSKVFVQE</sequence>
<dbReference type="InterPro" id="IPR031025">
    <property type="entry name" value="LruC_dom"/>
</dbReference>
<evidence type="ECO:0000259" key="1">
    <source>
        <dbReference type="Pfam" id="PF16130"/>
    </source>
</evidence>
<protein>
    <submittedName>
        <fullName evidence="2">LruC domain-containing protein</fullName>
    </submittedName>
</protein>
<dbReference type="Proteomes" id="UP000245535">
    <property type="component" value="Unassembled WGS sequence"/>
</dbReference>